<organism evidence="1">
    <name type="scientific">Rhizophora mucronata</name>
    <name type="common">Asiatic mangrove</name>
    <dbReference type="NCBI Taxonomy" id="61149"/>
    <lineage>
        <taxon>Eukaryota</taxon>
        <taxon>Viridiplantae</taxon>
        <taxon>Streptophyta</taxon>
        <taxon>Embryophyta</taxon>
        <taxon>Tracheophyta</taxon>
        <taxon>Spermatophyta</taxon>
        <taxon>Magnoliopsida</taxon>
        <taxon>eudicotyledons</taxon>
        <taxon>Gunneridae</taxon>
        <taxon>Pentapetalae</taxon>
        <taxon>rosids</taxon>
        <taxon>fabids</taxon>
        <taxon>Malpighiales</taxon>
        <taxon>Rhizophoraceae</taxon>
        <taxon>Rhizophora</taxon>
    </lineage>
</organism>
<accession>A0A2P2N3X0</accession>
<name>A0A2P2N3X0_RHIMU</name>
<proteinExistence type="predicted"/>
<reference evidence="1" key="1">
    <citation type="submission" date="2018-02" db="EMBL/GenBank/DDBJ databases">
        <title>Rhizophora mucronata_Transcriptome.</title>
        <authorList>
            <person name="Meera S.P."/>
            <person name="Sreeshan A."/>
            <person name="Augustine A."/>
        </authorList>
    </citation>
    <scope>NUCLEOTIDE SEQUENCE</scope>
    <source>
        <tissue evidence="1">Leaf</tissue>
    </source>
</reference>
<protein>
    <submittedName>
        <fullName evidence="1">Uncharacterized protein</fullName>
    </submittedName>
</protein>
<evidence type="ECO:0000313" key="1">
    <source>
        <dbReference type="EMBL" id="MBX37163.1"/>
    </source>
</evidence>
<dbReference type="EMBL" id="GGEC01056679">
    <property type="protein sequence ID" value="MBX37163.1"/>
    <property type="molecule type" value="Transcribed_RNA"/>
</dbReference>
<sequence>MKTESLFNGPESLAVRVASRKLSGKQLGWLCTHASQRAQLFYR</sequence>
<dbReference type="AlphaFoldDB" id="A0A2P2N3X0"/>